<keyword evidence="1" id="KW-1015">Disulfide bond</keyword>
<proteinExistence type="predicted"/>
<dbReference type="Gene3D" id="1.20.5.100">
    <property type="entry name" value="Cytochrome c1, transmembrane anchor, C-terminal"/>
    <property type="match status" value="1"/>
</dbReference>
<comment type="caution">
    <text evidence="4">The sequence shown here is derived from an EMBL/GenBank/DDBJ whole genome shotgun (WGS) entry which is preliminary data.</text>
</comment>
<keyword evidence="5" id="KW-1185">Reference proteome</keyword>
<dbReference type="SMART" id="SM01241">
    <property type="entry name" value="Integrin_b_cyt"/>
    <property type="match status" value="1"/>
</dbReference>
<dbReference type="GO" id="GO:0005925">
    <property type="term" value="C:focal adhesion"/>
    <property type="evidence" value="ECO:0007669"/>
    <property type="project" value="TreeGrafter"/>
</dbReference>
<keyword evidence="4" id="KW-0401">Integrin</keyword>
<dbReference type="OrthoDB" id="5955754at2759"/>
<dbReference type="Pfam" id="PF08725">
    <property type="entry name" value="Integrin_b_cyt"/>
    <property type="match status" value="1"/>
</dbReference>
<dbReference type="PANTHER" id="PTHR10082:SF60">
    <property type="entry name" value="INTEGRIN BETA-PS"/>
    <property type="match status" value="1"/>
</dbReference>
<evidence type="ECO:0000256" key="1">
    <source>
        <dbReference type="ARBA" id="ARBA00023157"/>
    </source>
</evidence>
<dbReference type="EMBL" id="MU826354">
    <property type="protein sequence ID" value="KAJ7380205.1"/>
    <property type="molecule type" value="Genomic_DNA"/>
</dbReference>
<dbReference type="GO" id="GO:0008305">
    <property type="term" value="C:integrin complex"/>
    <property type="evidence" value="ECO:0007669"/>
    <property type="project" value="TreeGrafter"/>
</dbReference>
<dbReference type="PANTHER" id="PTHR10082">
    <property type="entry name" value="INTEGRIN BETA SUBUNIT"/>
    <property type="match status" value="1"/>
</dbReference>
<name>A0A9X0CYG7_9CNID</name>
<dbReference type="GO" id="GO:0007229">
    <property type="term" value="P:integrin-mediated signaling pathway"/>
    <property type="evidence" value="ECO:0007669"/>
    <property type="project" value="UniProtKB-KW"/>
</dbReference>
<evidence type="ECO:0000313" key="4">
    <source>
        <dbReference type="EMBL" id="KAJ7380205.1"/>
    </source>
</evidence>
<dbReference type="GO" id="GO:0009986">
    <property type="term" value="C:cell surface"/>
    <property type="evidence" value="ECO:0007669"/>
    <property type="project" value="TreeGrafter"/>
</dbReference>
<keyword evidence="2" id="KW-0325">Glycoprotein</keyword>
<evidence type="ECO:0000256" key="2">
    <source>
        <dbReference type="ARBA" id="ARBA00023180"/>
    </source>
</evidence>
<sequence>MKALLVILSVIGAVLAVALALLLIWRVLATIQDRRAFAKFEKEQHDAKCVMAENPIFKPTTTTFQNPMYGVKT</sequence>
<dbReference type="InterPro" id="IPR015812">
    <property type="entry name" value="Integrin_bsu"/>
</dbReference>
<accession>A0A9X0CYG7</accession>
<dbReference type="GO" id="GO:0016477">
    <property type="term" value="P:cell migration"/>
    <property type="evidence" value="ECO:0007669"/>
    <property type="project" value="TreeGrafter"/>
</dbReference>
<evidence type="ECO:0000259" key="3">
    <source>
        <dbReference type="SMART" id="SM01241"/>
    </source>
</evidence>
<dbReference type="Proteomes" id="UP001163046">
    <property type="component" value="Unassembled WGS sequence"/>
</dbReference>
<dbReference type="PRINTS" id="PR01186">
    <property type="entry name" value="INTEGRINB"/>
</dbReference>
<reference evidence="4" key="1">
    <citation type="submission" date="2023-01" db="EMBL/GenBank/DDBJ databases">
        <title>Genome assembly of the deep-sea coral Lophelia pertusa.</title>
        <authorList>
            <person name="Herrera S."/>
            <person name="Cordes E."/>
        </authorList>
    </citation>
    <scope>NUCLEOTIDE SEQUENCE</scope>
    <source>
        <strain evidence="4">USNM1676648</strain>
        <tissue evidence="4">Polyp</tissue>
    </source>
</reference>
<dbReference type="InterPro" id="IPR014836">
    <property type="entry name" value="Integrin_bsu_cyt_dom"/>
</dbReference>
<gene>
    <name evidence="4" type="primary">ITGB1_2</name>
    <name evidence="4" type="ORF">OS493_010917</name>
</gene>
<dbReference type="GO" id="GO:0005178">
    <property type="term" value="F:integrin binding"/>
    <property type="evidence" value="ECO:0007669"/>
    <property type="project" value="TreeGrafter"/>
</dbReference>
<feature type="domain" description="Integrin beta subunit cytoplasmic" evidence="3">
    <location>
        <begin position="26"/>
        <end position="72"/>
    </location>
</feature>
<organism evidence="4 5">
    <name type="scientific">Desmophyllum pertusum</name>
    <dbReference type="NCBI Taxonomy" id="174260"/>
    <lineage>
        <taxon>Eukaryota</taxon>
        <taxon>Metazoa</taxon>
        <taxon>Cnidaria</taxon>
        <taxon>Anthozoa</taxon>
        <taxon>Hexacorallia</taxon>
        <taxon>Scleractinia</taxon>
        <taxon>Caryophylliina</taxon>
        <taxon>Caryophylliidae</taxon>
        <taxon>Desmophyllum</taxon>
    </lineage>
</organism>
<dbReference type="GO" id="GO:0033627">
    <property type="term" value="P:cell adhesion mediated by integrin"/>
    <property type="evidence" value="ECO:0007669"/>
    <property type="project" value="TreeGrafter"/>
</dbReference>
<dbReference type="AlphaFoldDB" id="A0A9X0CYG7"/>
<dbReference type="GO" id="GO:0007160">
    <property type="term" value="P:cell-matrix adhesion"/>
    <property type="evidence" value="ECO:0007669"/>
    <property type="project" value="TreeGrafter"/>
</dbReference>
<dbReference type="GO" id="GO:0098609">
    <property type="term" value="P:cell-cell adhesion"/>
    <property type="evidence" value="ECO:0007669"/>
    <property type="project" value="TreeGrafter"/>
</dbReference>
<evidence type="ECO:0000313" key="5">
    <source>
        <dbReference type="Proteomes" id="UP001163046"/>
    </source>
</evidence>
<protein>
    <submittedName>
        <fullName evidence="4">Integrin beta-1</fullName>
    </submittedName>
</protein>